<protein>
    <recommendedName>
        <fullName evidence="8">Zn(2)-C6 fungal-type domain-containing protein</fullName>
    </recommendedName>
</protein>
<dbReference type="InterPro" id="IPR001138">
    <property type="entry name" value="Zn2Cys6_DnaBD"/>
</dbReference>
<reference evidence="9" key="1">
    <citation type="submission" date="2022-11" db="EMBL/GenBank/DDBJ databases">
        <authorList>
            <person name="Petersen C."/>
        </authorList>
    </citation>
    <scope>NUCLEOTIDE SEQUENCE</scope>
    <source>
        <strain evidence="9">IBT 34128</strain>
    </source>
</reference>
<evidence type="ECO:0000256" key="6">
    <source>
        <dbReference type="ARBA" id="ARBA00023242"/>
    </source>
</evidence>
<dbReference type="OrthoDB" id="2441642at2759"/>
<dbReference type="RefSeq" id="XP_056512161.1">
    <property type="nucleotide sequence ID" value="XM_056654134.1"/>
</dbReference>
<evidence type="ECO:0000256" key="3">
    <source>
        <dbReference type="ARBA" id="ARBA00023015"/>
    </source>
</evidence>
<organism evidence="9 10">
    <name type="scientific">Penicillium alfredii</name>
    <dbReference type="NCBI Taxonomy" id="1506179"/>
    <lineage>
        <taxon>Eukaryota</taxon>
        <taxon>Fungi</taxon>
        <taxon>Dikarya</taxon>
        <taxon>Ascomycota</taxon>
        <taxon>Pezizomycotina</taxon>
        <taxon>Eurotiomycetes</taxon>
        <taxon>Eurotiomycetidae</taxon>
        <taxon>Eurotiales</taxon>
        <taxon>Aspergillaceae</taxon>
        <taxon>Penicillium</taxon>
    </lineage>
</organism>
<dbReference type="Pfam" id="PF00172">
    <property type="entry name" value="Zn_clus"/>
    <property type="match status" value="1"/>
</dbReference>
<dbReference type="PANTHER" id="PTHR47660:SF3">
    <property type="entry name" value="FINGER DOMAIN PROTEIN, PUTATIVE (AFU_ORTHOLOGUE AFUA_4G03310)-RELATED"/>
    <property type="match status" value="1"/>
</dbReference>
<evidence type="ECO:0000313" key="9">
    <source>
        <dbReference type="EMBL" id="KAJ5101330.1"/>
    </source>
</evidence>
<keyword evidence="1" id="KW-0479">Metal-binding</keyword>
<accession>A0A9W9FJM4</accession>
<keyword evidence="10" id="KW-1185">Reference proteome</keyword>
<keyword evidence="6" id="KW-0539">Nucleus</keyword>
<feature type="region of interest" description="Disordered" evidence="7">
    <location>
        <begin position="95"/>
        <end position="116"/>
    </location>
</feature>
<dbReference type="GO" id="GO:0008270">
    <property type="term" value="F:zinc ion binding"/>
    <property type="evidence" value="ECO:0007669"/>
    <property type="project" value="InterPro"/>
</dbReference>
<dbReference type="PRINTS" id="PR00755">
    <property type="entry name" value="AFLATOXINBRP"/>
</dbReference>
<gene>
    <name evidence="9" type="ORF">NUU61_003552</name>
</gene>
<keyword evidence="5" id="KW-0804">Transcription</keyword>
<name>A0A9W9FJM4_9EURO</name>
<dbReference type="GO" id="GO:0000981">
    <property type="term" value="F:DNA-binding transcription factor activity, RNA polymerase II-specific"/>
    <property type="evidence" value="ECO:0007669"/>
    <property type="project" value="InterPro"/>
</dbReference>
<dbReference type="AlphaFoldDB" id="A0A9W9FJM4"/>
<dbReference type="EMBL" id="JAPMSZ010000005">
    <property type="protein sequence ID" value="KAJ5101330.1"/>
    <property type="molecule type" value="Genomic_DNA"/>
</dbReference>
<dbReference type="PROSITE" id="PS50048">
    <property type="entry name" value="ZN2_CY6_FUNGAL_2"/>
    <property type="match status" value="1"/>
</dbReference>
<feature type="compositionally biased region" description="Polar residues" evidence="7">
    <location>
        <begin position="99"/>
        <end position="113"/>
    </location>
</feature>
<reference evidence="9" key="2">
    <citation type="journal article" date="2023" name="IMA Fungus">
        <title>Comparative genomic study of the Penicillium genus elucidates a diverse pangenome and 15 lateral gene transfer events.</title>
        <authorList>
            <person name="Petersen C."/>
            <person name="Sorensen T."/>
            <person name="Nielsen M.R."/>
            <person name="Sondergaard T.E."/>
            <person name="Sorensen J.L."/>
            <person name="Fitzpatrick D.A."/>
            <person name="Frisvad J.C."/>
            <person name="Nielsen K.L."/>
        </authorList>
    </citation>
    <scope>NUCLEOTIDE SEQUENCE</scope>
    <source>
        <strain evidence="9">IBT 34128</strain>
    </source>
</reference>
<dbReference type="SUPFAM" id="SSF57701">
    <property type="entry name" value="Zn2/Cys6 DNA-binding domain"/>
    <property type="match status" value="1"/>
</dbReference>
<keyword evidence="2" id="KW-0862">Zinc</keyword>
<dbReference type="GO" id="GO:0003677">
    <property type="term" value="F:DNA binding"/>
    <property type="evidence" value="ECO:0007669"/>
    <property type="project" value="UniProtKB-KW"/>
</dbReference>
<proteinExistence type="predicted"/>
<dbReference type="PANTHER" id="PTHR47660">
    <property type="entry name" value="TRANSCRIPTION FACTOR WITH C2H2 AND ZN(2)-CYS(6) DNA BINDING DOMAIN (EUROFUNG)-RELATED-RELATED"/>
    <property type="match status" value="1"/>
</dbReference>
<dbReference type="SMART" id="SM00066">
    <property type="entry name" value="GAL4"/>
    <property type="match status" value="1"/>
</dbReference>
<evidence type="ECO:0000256" key="2">
    <source>
        <dbReference type="ARBA" id="ARBA00022833"/>
    </source>
</evidence>
<dbReference type="InterPro" id="IPR036864">
    <property type="entry name" value="Zn2-C6_fun-type_DNA-bd_sf"/>
</dbReference>
<dbReference type="Proteomes" id="UP001141434">
    <property type="component" value="Unassembled WGS sequence"/>
</dbReference>
<sequence>MPSHSTSRVKKPAPPRKKACQSCTAAKVRCGLQKPACSRCRARGKQCQYPTGNVGLHANDPVSHKTISFHQSGDDGLFLGNLSVSSVETLLDSEPVDASTPQAIPSQRGTRSGSAHPRVEANLDFENIDLAPMVDAEEIRDRWLRPYLFTSMGQVPKLFHPFTVQYLTCVLRSYPGYLLDLSHAPPFIHPRQLASKRPPQALANCFNLARMWMNRVPGSERMIISTVQQEMARLVTAQNTVGDFDHLCSLQAYLIYLIISYFFPIDANNSLVNDSAMVTLQEQAFHAAKAGVSCTTEVSRTRPNWESWIVASAKRRTLFTMYLFSSVYNAQKGLPNFVADELSSLAVPEGKALWEAPDRGSWEREYNRHLSRWEDGILKISELWRSSQTGSEERRKRIERWLQSADEFGMMLFAVCAHIHGC</sequence>
<feature type="domain" description="Zn(2)-C6 fungal-type" evidence="8">
    <location>
        <begin position="19"/>
        <end position="49"/>
    </location>
</feature>
<keyword evidence="3" id="KW-0805">Transcription regulation</keyword>
<evidence type="ECO:0000256" key="5">
    <source>
        <dbReference type="ARBA" id="ARBA00023163"/>
    </source>
</evidence>
<evidence type="ECO:0000256" key="1">
    <source>
        <dbReference type="ARBA" id="ARBA00022723"/>
    </source>
</evidence>
<evidence type="ECO:0000313" key="10">
    <source>
        <dbReference type="Proteomes" id="UP001141434"/>
    </source>
</evidence>
<comment type="caution">
    <text evidence="9">The sequence shown here is derived from an EMBL/GenBank/DDBJ whole genome shotgun (WGS) entry which is preliminary data.</text>
</comment>
<dbReference type="Gene3D" id="4.10.240.10">
    <property type="entry name" value="Zn(2)-C6 fungal-type DNA-binding domain"/>
    <property type="match status" value="1"/>
</dbReference>
<dbReference type="CDD" id="cd00067">
    <property type="entry name" value="GAL4"/>
    <property type="match status" value="1"/>
</dbReference>
<evidence type="ECO:0000259" key="8">
    <source>
        <dbReference type="PROSITE" id="PS50048"/>
    </source>
</evidence>
<dbReference type="PROSITE" id="PS00463">
    <property type="entry name" value="ZN2_CY6_FUNGAL_1"/>
    <property type="match status" value="1"/>
</dbReference>
<keyword evidence="4" id="KW-0238">DNA-binding</keyword>
<dbReference type="GeneID" id="81393302"/>
<evidence type="ECO:0000256" key="4">
    <source>
        <dbReference type="ARBA" id="ARBA00023125"/>
    </source>
</evidence>
<evidence type="ECO:0000256" key="7">
    <source>
        <dbReference type="SAM" id="MobiDB-lite"/>
    </source>
</evidence>